<accession>A0A7J7L312</accession>
<protein>
    <submittedName>
        <fullName evidence="1">Uncharacterized protein</fullName>
    </submittedName>
</protein>
<dbReference type="AlphaFoldDB" id="A0A7J7L312"/>
<evidence type="ECO:0000313" key="1">
    <source>
        <dbReference type="EMBL" id="KAF6136973.1"/>
    </source>
</evidence>
<reference evidence="1 2" key="1">
    <citation type="journal article" date="2020" name="IScience">
        <title>Genome Sequencing of the Endangered Kingdonia uniflora (Circaeasteraceae, Ranunculales) Reveals Potential Mechanisms of Evolutionary Specialization.</title>
        <authorList>
            <person name="Sun Y."/>
            <person name="Deng T."/>
            <person name="Zhang A."/>
            <person name="Moore M.J."/>
            <person name="Landis J.B."/>
            <person name="Lin N."/>
            <person name="Zhang H."/>
            <person name="Zhang X."/>
            <person name="Huang J."/>
            <person name="Zhang X."/>
            <person name="Sun H."/>
            <person name="Wang H."/>
        </authorList>
    </citation>
    <scope>NUCLEOTIDE SEQUENCE [LARGE SCALE GENOMIC DNA]</scope>
    <source>
        <strain evidence="1">TB1705</strain>
        <tissue evidence="1">Leaf</tissue>
    </source>
</reference>
<keyword evidence="2" id="KW-1185">Reference proteome</keyword>
<sequence length="58" mass="6914">MKQHEIRDDVLQRPNGILASYGKTRGRIPELLSVHFWFHIDILKIFLPENRGRGYDHE</sequence>
<evidence type="ECO:0000313" key="2">
    <source>
        <dbReference type="Proteomes" id="UP000541444"/>
    </source>
</evidence>
<dbReference type="Proteomes" id="UP000541444">
    <property type="component" value="Unassembled WGS sequence"/>
</dbReference>
<organism evidence="1 2">
    <name type="scientific">Kingdonia uniflora</name>
    <dbReference type="NCBI Taxonomy" id="39325"/>
    <lineage>
        <taxon>Eukaryota</taxon>
        <taxon>Viridiplantae</taxon>
        <taxon>Streptophyta</taxon>
        <taxon>Embryophyta</taxon>
        <taxon>Tracheophyta</taxon>
        <taxon>Spermatophyta</taxon>
        <taxon>Magnoliopsida</taxon>
        <taxon>Ranunculales</taxon>
        <taxon>Circaeasteraceae</taxon>
        <taxon>Kingdonia</taxon>
    </lineage>
</organism>
<dbReference type="EMBL" id="JACGCM010002660">
    <property type="protein sequence ID" value="KAF6136973.1"/>
    <property type="molecule type" value="Genomic_DNA"/>
</dbReference>
<name>A0A7J7L312_9MAGN</name>
<gene>
    <name evidence="1" type="ORF">GIB67_030737</name>
</gene>
<proteinExistence type="predicted"/>
<comment type="caution">
    <text evidence="1">The sequence shown here is derived from an EMBL/GenBank/DDBJ whole genome shotgun (WGS) entry which is preliminary data.</text>
</comment>